<evidence type="ECO:0008006" key="3">
    <source>
        <dbReference type="Google" id="ProtNLM"/>
    </source>
</evidence>
<reference evidence="1 2" key="1">
    <citation type="journal article" date="2016" name="Nat. Commun.">
        <title>Thousands of microbial genomes shed light on interconnected biogeochemical processes in an aquifer system.</title>
        <authorList>
            <person name="Anantharaman K."/>
            <person name="Brown C.T."/>
            <person name="Hug L.A."/>
            <person name="Sharon I."/>
            <person name="Castelle C.J."/>
            <person name="Probst A.J."/>
            <person name="Thomas B.C."/>
            <person name="Singh A."/>
            <person name="Wilkins M.J."/>
            <person name="Karaoz U."/>
            <person name="Brodie E.L."/>
            <person name="Williams K.H."/>
            <person name="Hubbard S.S."/>
            <person name="Banfield J.F."/>
        </authorList>
    </citation>
    <scope>NUCLEOTIDE SEQUENCE [LARGE SCALE GENOMIC DNA]</scope>
</reference>
<dbReference type="Gene3D" id="3.10.450.620">
    <property type="entry name" value="JHP933, nucleotidyltransferase-like core domain"/>
    <property type="match status" value="1"/>
</dbReference>
<accession>A0A1F4Q0W0</accession>
<name>A0A1F4Q0W0_UNCSA</name>
<dbReference type="EMBL" id="METM01000021">
    <property type="protein sequence ID" value="OGB89673.1"/>
    <property type="molecule type" value="Genomic_DNA"/>
</dbReference>
<organism evidence="1 2">
    <name type="scientific">candidate division WOR-1 bacterium RIFCSPHIGHO2_01_FULL_53_15</name>
    <dbReference type="NCBI Taxonomy" id="1802564"/>
    <lineage>
        <taxon>Bacteria</taxon>
        <taxon>Bacillati</taxon>
        <taxon>Saganbacteria</taxon>
    </lineage>
</organism>
<proteinExistence type="predicted"/>
<dbReference type="Proteomes" id="UP000178724">
    <property type="component" value="Unassembled WGS sequence"/>
</dbReference>
<gene>
    <name evidence="1" type="ORF">A2625_06045</name>
</gene>
<evidence type="ECO:0000313" key="1">
    <source>
        <dbReference type="EMBL" id="OGB89673.1"/>
    </source>
</evidence>
<dbReference type="InterPro" id="IPR014942">
    <property type="entry name" value="AbiEii"/>
</dbReference>
<dbReference type="AlphaFoldDB" id="A0A1F4Q0W0"/>
<dbReference type="Pfam" id="PF08843">
    <property type="entry name" value="AbiEii"/>
    <property type="match status" value="1"/>
</dbReference>
<sequence length="266" mass="29795">MLNDDLTLKAQAEGLPVKILEKEALQIYILSELFSLPDSNLLTFQGGTCLRLIYGGARYSEDLDFVTTAGDGQIDRIVNALSKGLARLESLFGGKFIVKKQKATPTFIRYRIHNEKANYHDSFFVSLEFARYPAYTLNIAPLRPQKELPGLPLTLVRAEKLEEILADKLGAVAGRPFCKGRDYFDLWLLKQQGIKLDADLLRKKLKDYATPPGDLARGLALASAADIKNEMERFLPQKYRRLFEADGYAGLLKEARALIEAGLRAL</sequence>
<evidence type="ECO:0000313" key="2">
    <source>
        <dbReference type="Proteomes" id="UP000178724"/>
    </source>
</evidence>
<comment type="caution">
    <text evidence="1">The sequence shown here is derived from an EMBL/GenBank/DDBJ whole genome shotgun (WGS) entry which is preliminary data.</text>
</comment>
<protein>
    <recommendedName>
        <fullName evidence="3">Nucleotidyl transferase AbiEii/AbiGii toxin family protein</fullName>
    </recommendedName>
</protein>